<dbReference type="Gene3D" id="3.40.50.1240">
    <property type="entry name" value="Phosphoglycerate mutase-like"/>
    <property type="match status" value="1"/>
</dbReference>
<name>A0A2S5B1I5_9BASI</name>
<feature type="compositionally biased region" description="Basic and acidic residues" evidence="2">
    <location>
        <begin position="169"/>
        <end position="178"/>
    </location>
</feature>
<dbReference type="InterPro" id="IPR029033">
    <property type="entry name" value="His_PPase_superfam"/>
</dbReference>
<dbReference type="SUPFAM" id="SSF53254">
    <property type="entry name" value="Phosphoglycerate mutase-like"/>
    <property type="match status" value="1"/>
</dbReference>
<gene>
    <name evidence="3" type="ORF">BMF94_6339</name>
</gene>
<keyword evidence="1" id="KW-0378">Hydrolase</keyword>
<sequence>MSSKLLVVYRAFDPLDHMSGIAPYHDAPNANIAPPDSCAVTAATFLIRHTSIYANDDEWEEYMAPFAERVKKAQKAGTLRFSDDSPLAFLQDWECPINDDNLEKATEPGLEDAYQLGKRFRDLYGQLMPPKNLGRKKHRHHGGKGKGKSDDKPLRKGRSARTRRNERRHAREEREAQLKKPKVPFKVWSASSGRDVDTSKAWVRGAFPHWQNGDDGEGDQDTIKLIAVPNKNKDWADSLTPHKICDAFSKEPGKPEAQTWLENYGPPVVERLNKLVDGLEIELNDVIAMQMLCGYETVIREDRKSAFCSNKLFQDDEFRAFGYWNDLHYHAFVGYGSKVAPYLGAQWLNVSTHNLLSAYAPPHRHPKHTGFIGKLVARLFKSKLPPPSLPPDATHTQLLFPYFTHREEPPVALVALGLWNTTTEQLPTDSMPKDRLWKTSHLLPFLGHVAIERLSCDRQPQPGSTTSFWRPSQPVKDEFVRVLVNGAPQKLGECQDGPGGSCAKDEFARFVERRLELYGDFEGACQKPQE</sequence>
<dbReference type="Proteomes" id="UP000237144">
    <property type="component" value="Unassembled WGS sequence"/>
</dbReference>
<evidence type="ECO:0000256" key="2">
    <source>
        <dbReference type="SAM" id="MobiDB-lite"/>
    </source>
</evidence>
<accession>A0A2S5B1I5</accession>
<dbReference type="CDD" id="cd07061">
    <property type="entry name" value="HP_HAP_like"/>
    <property type="match status" value="1"/>
</dbReference>
<organism evidence="3 4">
    <name type="scientific">Rhodotorula taiwanensis</name>
    <dbReference type="NCBI Taxonomy" id="741276"/>
    <lineage>
        <taxon>Eukaryota</taxon>
        <taxon>Fungi</taxon>
        <taxon>Dikarya</taxon>
        <taxon>Basidiomycota</taxon>
        <taxon>Pucciniomycotina</taxon>
        <taxon>Microbotryomycetes</taxon>
        <taxon>Sporidiobolales</taxon>
        <taxon>Sporidiobolaceae</taxon>
        <taxon>Rhodotorula</taxon>
    </lineage>
</organism>
<evidence type="ECO:0008006" key="5">
    <source>
        <dbReference type="Google" id="ProtNLM"/>
    </source>
</evidence>
<protein>
    <recommendedName>
        <fullName evidence="5">Acid phosphatase</fullName>
    </recommendedName>
</protein>
<dbReference type="OrthoDB" id="6509975at2759"/>
<dbReference type="PANTHER" id="PTHR20963">
    <property type="entry name" value="MULTIPLE INOSITOL POLYPHOSPHATE PHOSPHATASE-RELATED"/>
    <property type="match status" value="1"/>
</dbReference>
<evidence type="ECO:0000313" key="3">
    <source>
        <dbReference type="EMBL" id="POY70633.1"/>
    </source>
</evidence>
<dbReference type="AlphaFoldDB" id="A0A2S5B1I5"/>
<proteinExistence type="predicted"/>
<dbReference type="STRING" id="741276.A0A2S5B1I5"/>
<evidence type="ECO:0000256" key="1">
    <source>
        <dbReference type="ARBA" id="ARBA00022801"/>
    </source>
</evidence>
<reference evidence="3 4" key="1">
    <citation type="journal article" date="2018" name="Front. Microbiol.">
        <title>Prospects for Fungal Bioremediation of Acidic Radioactive Waste Sites: Characterization and Genome Sequence of Rhodotorula taiwanensis MD1149.</title>
        <authorList>
            <person name="Tkavc R."/>
            <person name="Matrosova V.Y."/>
            <person name="Grichenko O.E."/>
            <person name="Gostincar C."/>
            <person name="Volpe R.P."/>
            <person name="Klimenkova P."/>
            <person name="Gaidamakova E.K."/>
            <person name="Zhou C.E."/>
            <person name="Stewart B.J."/>
            <person name="Lyman M.G."/>
            <person name="Malfatti S.A."/>
            <person name="Rubinfeld B."/>
            <person name="Courtot M."/>
            <person name="Singh J."/>
            <person name="Dalgard C.L."/>
            <person name="Hamilton T."/>
            <person name="Frey K.G."/>
            <person name="Gunde-Cimerman N."/>
            <person name="Dugan L."/>
            <person name="Daly M.J."/>
        </authorList>
    </citation>
    <scope>NUCLEOTIDE SEQUENCE [LARGE SCALE GENOMIC DNA]</scope>
    <source>
        <strain evidence="3 4">MD1149</strain>
    </source>
</reference>
<dbReference type="InterPro" id="IPR000560">
    <property type="entry name" value="His_Pase_clade-2"/>
</dbReference>
<dbReference type="Pfam" id="PF00328">
    <property type="entry name" value="His_Phos_2"/>
    <property type="match status" value="1"/>
</dbReference>
<dbReference type="EMBL" id="PJQD01000112">
    <property type="protein sequence ID" value="POY70633.1"/>
    <property type="molecule type" value="Genomic_DNA"/>
</dbReference>
<feature type="compositionally biased region" description="Basic residues" evidence="2">
    <location>
        <begin position="155"/>
        <end position="168"/>
    </location>
</feature>
<feature type="region of interest" description="Disordered" evidence="2">
    <location>
        <begin position="127"/>
        <end position="179"/>
    </location>
</feature>
<dbReference type="GO" id="GO:0009277">
    <property type="term" value="C:fungal-type cell wall"/>
    <property type="evidence" value="ECO:0007669"/>
    <property type="project" value="TreeGrafter"/>
</dbReference>
<dbReference type="GO" id="GO:0003993">
    <property type="term" value="F:acid phosphatase activity"/>
    <property type="evidence" value="ECO:0007669"/>
    <property type="project" value="TreeGrafter"/>
</dbReference>
<comment type="caution">
    <text evidence="3">The sequence shown here is derived from an EMBL/GenBank/DDBJ whole genome shotgun (WGS) entry which is preliminary data.</text>
</comment>
<feature type="compositionally biased region" description="Basic residues" evidence="2">
    <location>
        <begin position="133"/>
        <end position="146"/>
    </location>
</feature>
<keyword evidence="4" id="KW-1185">Reference proteome</keyword>
<evidence type="ECO:0000313" key="4">
    <source>
        <dbReference type="Proteomes" id="UP000237144"/>
    </source>
</evidence>
<dbReference type="PANTHER" id="PTHR20963:SF12">
    <property type="entry name" value="HISTIDINE ACID PHOSPHATASE"/>
    <property type="match status" value="1"/>
</dbReference>